<evidence type="ECO:0000313" key="1">
    <source>
        <dbReference type="EMBL" id="KAH1131802.1"/>
    </source>
</evidence>
<proteinExistence type="predicted"/>
<evidence type="ECO:0008006" key="3">
    <source>
        <dbReference type="Google" id="ProtNLM"/>
    </source>
</evidence>
<comment type="caution">
    <text evidence="1">The sequence shown here is derived from an EMBL/GenBank/DDBJ whole genome shotgun (WGS) entry which is preliminary data.</text>
</comment>
<dbReference type="AlphaFoldDB" id="A0A9D3WKZ9"/>
<reference evidence="1 2" key="1">
    <citation type="journal article" date="2021" name="Plant Biotechnol. J.">
        <title>Multi-omics assisted identification of the key and species-specific regulatory components of drought-tolerant mechanisms in Gossypium stocksii.</title>
        <authorList>
            <person name="Yu D."/>
            <person name="Ke L."/>
            <person name="Zhang D."/>
            <person name="Wu Y."/>
            <person name="Sun Y."/>
            <person name="Mei J."/>
            <person name="Sun J."/>
            <person name="Sun Y."/>
        </authorList>
    </citation>
    <scope>NUCLEOTIDE SEQUENCE [LARGE SCALE GENOMIC DNA]</scope>
    <source>
        <strain evidence="2">cv. E1</strain>
        <tissue evidence="1">Leaf</tissue>
    </source>
</reference>
<protein>
    <recommendedName>
        <fullName evidence="3">Reverse transcriptase</fullName>
    </recommendedName>
</protein>
<dbReference type="Proteomes" id="UP000828251">
    <property type="component" value="Unassembled WGS sequence"/>
</dbReference>
<accession>A0A9D3WKZ9</accession>
<dbReference type="EMBL" id="JAIQCV010000001">
    <property type="protein sequence ID" value="KAH1131802.1"/>
    <property type="molecule type" value="Genomic_DNA"/>
</dbReference>
<dbReference type="OrthoDB" id="998851at2759"/>
<sequence>MKKKKKFLTTKLSELMEAERDDTNLAEMIDTKIQLNFEIKKDEYYWEQRARLNWLKFGDKNTAYFHSQATQRKRKKSDYQAVK</sequence>
<keyword evidence="2" id="KW-1185">Reference proteome</keyword>
<evidence type="ECO:0000313" key="2">
    <source>
        <dbReference type="Proteomes" id="UP000828251"/>
    </source>
</evidence>
<name>A0A9D3WKZ9_9ROSI</name>
<organism evidence="1 2">
    <name type="scientific">Gossypium stocksii</name>
    <dbReference type="NCBI Taxonomy" id="47602"/>
    <lineage>
        <taxon>Eukaryota</taxon>
        <taxon>Viridiplantae</taxon>
        <taxon>Streptophyta</taxon>
        <taxon>Embryophyta</taxon>
        <taxon>Tracheophyta</taxon>
        <taxon>Spermatophyta</taxon>
        <taxon>Magnoliopsida</taxon>
        <taxon>eudicotyledons</taxon>
        <taxon>Gunneridae</taxon>
        <taxon>Pentapetalae</taxon>
        <taxon>rosids</taxon>
        <taxon>malvids</taxon>
        <taxon>Malvales</taxon>
        <taxon>Malvaceae</taxon>
        <taxon>Malvoideae</taxon>
        <taxon>Gossypium</taxon>
    </lineage>
</organism>
<gene>
    <name evidence="1" type="ORF">J1N35_003180</name>
</gene>